<protein>
    <submittedName>
        <fullName evidence="1">Uncharacterized protein</fullName>
    </submittedName>
</protein>
<sequence length="72" mass="8145">MYQSSARPKSPVELEIDEYGNTGFDSAGGAVAFGRNQSRRGCKNESPFDFIEILAFILFEWNRGGSLRFRFC</sequence>
<evidence type="ECO:0000313" key="1">
    <source>
        <dbReference type="EMBL" id="ERM00885.1"/>
    </source>
</evidence>
<reference evidence="1 2" key="1">
    <citation type="journal article" date="2014" name="FEMS Microbiol. Lett.">
        <title>Genome sequencing analysis reveals virulence-related gene content of Ochrobactrum intermedium strain 229E, a urease-positive strain isolated from the human gastric niche.</title>
        <authorList>
            <person name="Kulkarni G.J."/>
            <person name="Shetty S."/>
            <person name="Dharne M.S."/>
            <person name="Shouche Y.S."/>
        </authorList>
    </citation>
    <scope>NUCLEOTIDE SEQUENCE [LARGE SCALE GENOMIC DNA]</scope>
    <source>
        <strain evidence="1 2">229E</strain>
    </source>
</reference>
<accession>U4V4I7</accession>
<dbReference type="PATRIC" id="fig|1337887.3.peg.3791"/>
<gene>
    <name evidence="1" type="ORF">Q644_24545</name>
</gene>
<evidence type="ECO:0000313" key="2">
    <source>
        <dbReference type="Proteomes" id="UP000016842"/>
    </source>
</evidence>
<comment type="caution">
    <text evidence="1">The sequence shown here is derived from an EMBL/GenBank/DDBJ whole genome shotgun (WGS) entry which is preliminary data.</text>
</comment>
<dbReference type="EMBL" id="ASXJ01000228">
    <property type="protein sequence ID" value="ERM00885.1"/>
    <property type="molecule type" value="Genomic_DNA"/>
</dbReference>
<proteinExistence type="predicted"/>
<name>U4V4I7_9HYPH</name>
<dbReference type="AlphaFoldDB" id="U4V4I7"/>
<dbReference type="Proteomes" id="UP000016842">
    <property type="component" value="Unassembled WGS sequence"/>
</dbReference>
<organism evidence="1 2">
    <name type="scientific">Brucella intermedia 229E</name>
    <dbReference type="NCBI Taxonomy" id="1337887"/>
    <lineage>
        <taxon>Bacteria</taxon>
        <taxon>Pseudomonadati</taxon>
        <taxon>Pseudomonadota</taxon>
        <taxon>Alphaproteobacteria</taxon>
        <taxon>Hyphomicrobiales</taxon>
        <taxon>Brucellaceae</taxon>
        <taxon>Brucella/Ochrobactrum group</taxon>
        <taxon>Brucella</taxon>
    </lineage>
</organism>